<dbReference type="PROSITE" id="PS51257">
    <property type="entry name" value="PROKAR_LIPOPROTEIN"/>
    <property type="match status" value="1"/>
</dbReference>
<sequence length="258" mass="30740">MKNYFFILFSILLISCQLERRPKGSFFDFVPKEDTTCLKDISEAKKDLENGKLTYCHYSGNIISHYLRSQKELIKILKENNIDFRNEGSSCIVYDDQTEHCYCKLMEEKINQKYGEKFIDSLLNIADEKYLMNHINDTLYYADCDTRPNYPNDKDDSNDEYSEVMQNEIDRTLIYPKGYIQRPNYEVSAFVDISFNVDKNGNGKIKNFWFLFDIKSNHKFEKYFESELNRIIKREGWKPAQIRKQNVNSSMVMRYGFK</sequence>
<reference evidence="1 2" key="1">
    <citation type="submission" date="2020-06" db="EMBL/GenBank/DDBJ databases">
        <authorList>
            <person name="Criscuolo A."/>
        </authorList>
    </citation>
    <scope>NUCLEOTIDE SEQUENCE [LARGE SCALE GENOMIC DNA]</scope>
    <source>
        <strain evidence="1">PXU-55</strain>
    </source>
</reference>
<dbReference type="AlphaFoldDB" id="A0A9N8P1I0"/>
<gene>
    <name evidence="1" type="ORF">FLAPXU55_01751</name>
</gene>
<name>A0A9N8P1I0_9FLAO</name>
<dbReference type="RefSeq" id="WP_180857362.1">
    <property type="nucleotide sequence ID" value="NZ_CAIJDE010000036.1"/>
</dbReference>
<proteinExistence type="predicted"/>
<evidence type="ECO:0000313" key="2">
    <source>
        <dbReference type="Proteomes" id="UP000533639"/>
    </source>
</evidence>
<accession>A0A9N8P1I0</accession>
<organism evidence="1 2">
    <name type="scientific">Flavobacterium panici</name>
    <dbReference type="NCBI Taxonomy" id="2654843"/>
    <lineage>
        <taxon>Bacteria</taxon>
        <taxon>Pseudomonadati</taxon>
        <taxon>Bacteroidota</taxon>
        <taxon>Flavobacteriia</taxon>
        <taxon>Flavobacteriales</taxon>
        <taxon>Flavobacteriaceae</taxon>
        <taxon>Flavobacterium</taxon>
    </lineage>
</organism>
<keyword evidence="2" id="KW-1185">Reference proteome</keyword>
<evidence type="ECO:0000313" key="1">
    <source>
        <dbReference type="EMBL" id="CAC9974058.1"/>
    </source>
</evidence>
<dbReference type="Proteomes" id="UP000533639">
    <property type="component" value="Unassembled WGS sequence"/>
</dbReference>
<protein>
    <submittedName>
        <fullName evidence="1">Uncharacterized protein</fullName>
    </submittedName>
</protein>
<dbReference type="EMBL" id="CAIJDE010000036">
    <property type="protein sequence ID" value="CAC9974058.1"/>
    <property type="molecule type" value="Genomic_DNA"/>
</dbReference>
<comment type="caution">
    <text evidence="1">The sequence shown here is derived from an EMBL/GenBank/DDBJ whole genome shotgun (WGS) entry which is preliminary data.</text>
</comment>